<dbReference type="InterPro" id="IPR035901">
    <property type="entry name" value="GIY-YIG_endonuc_sf"/>
</dbReference>
<dbReference type="Proteomes" id="UP000033930">
    <property type="component" value="Unassembled WGS sequence"/>
</dbReference>
<dbReference type="PANTHER" id="PTHR34477:SF1">
    <property type="entry name" value="UPF0213 PROTEIN YHBQ"/>
    <property type="match status" value="1"/>
</dbReference>
<dbReference type="AlphaFoldDB" id="A0A0G0XR81"/>
<comment type="caution">
    <text evidence="3">The sequence shown here is derived from an EMBL/GenBank/DDBJ whole genome shotgun (WGS) entry which is preliminary data.</text>
</comment>
<accession>A0A0G0XR81</accession>
<dbReference type="PROSITE" id="PS50164">
    <property type="entry name" value="GIY_YIG"/>
    <property type="match status" value="1"/>
</dbReference>
<comment type="similarity">
    <text evidence="1">Belongs to the UPF0213 family.</text>
</comment>
<dbReference type="Gene3D" id="3.40.1440.10">
    <property type="entry name" value="GIY-YIG endonuclease"/>
    <property type="match status" value="1"/>
</dbReference>
<dbReference type="SUPFAM" id="SSF82771">
    <property type="entry name" value="GIY-YIG endonuclease"/>
    <property type="match status" value="1"/>
</dbReference>
<dbReference type="EMBL" id="LCAW01000006">
    <property type="protein sequence ID" value="KKR99420.1"/>
    <property type="molecule type" value="Genomic_DNA"/>
</dbReference>
<dbReference type="Pfam" id="PF01541">
    <property type="entry name" value="GIY-YIG"/>
    <property type="match status" value="1"/>
</dbReference>
<evidence type="ECO:0000313" key="4">
    <source>
        <dbReference type="Proteomes" id="UP000033930"/>
    </source>
</evidence>
<sequence>MFVVYILKSISNSRYYIGMTSNIDQRLRDHNSGANRSTKNKGPWELIYTEVFDTKDEAFKRERKIKSYKGGQAFKRLINNGEVA</sequence>
<dbReference type="InterPro" id="IPR050190">
    <property type="entry name" value="UPF0213_domain"/>
</dbReference>
<reference evidence="3 4" key="1">
    <citation type="journal article" date="2015" name="Nature">
        <title>rRNA introns, odd ribosomes, and small enigmatic genomes across a large radiation of phyla.</title>
        <authorList>
            <person name="Brown C.T."/>
            <person name="Hug L.A."/>
            <person name="Thomas B.C."/>
            <person name="Sharon I."/>
            <person name="Castelle C.J."/>
            <person name="Singh A."/>
            <person name="Wilkins M.J."/>
            <person name="Williams K.H."/>
            <person name="Banfield J.F."/>
        </authorList>
    </citation>
    <scope>NUCLEOTIDE SEQUENCE [LARGE SCALE GENOMIC DNA]</scope>
</reference>
<evidence type="ECO:0000256" key="1">
    <source>
        <dbReference type="ARBA" id="ARBA00007435"/>
    </source>
</evidence>
<proteinExistence type="inferred from homology"/>
<dbReference type="InterPro" id="IPR000305">
    <property type="entry name" value="GIY-YIG_endonuc"/>
</dbReference>
<organism evidence="3 4">
    <name type="scientific">Candidatus Uhrbacteria bacterium GW2011_GWC1_41_20</name>
    <dbReference type="NCBI Taxonomy" id="1618983"/>
    <lineage>
        <taxon>Bacteria</taxon>
        <taxon>Candidatus Uhriibacteriota</taxon>
    </lineage>
</organism>
<gene>
    <name evidence="3" type="ORF">UU50_C0006G0023</name>
</gene>
<dbReference type="CDD" id="cd10449">
    <property type="entry name" value="GIY-YIG_SLX1_like"/>
    <property type="match status" value="1"/>
</dbReference>
<name>A0A0G0XR81_9BACT</name>
<evidence type="ECO:0000313" key="3">
    <source>
        <dbReference type="EMBL" id="KKR99420.1"/>
    </source>
</evidence>
<dbReference type="PANTHER" id="PTHR34477">
    <property type="entry name" value="UPF0213 PROTEIN YHBQ"/>
    <property type="match status" value="1"/>
</dbReference>
<evidence type="ECO:0000259" key="2">
    <source>
        <dbReference type="PROSITE" id="PS50164"/>
    </source>
</evidence>
<protein>
    <submittedName>
        <fullName evidence="3">Excinuclease abc c subunit domain protein</fullName>
    </submittedName>
</protein>
<feature type="domain" description="GIY-YIG" evidence="2">
    <location>
        <begin position="1"/>
        <end position="80"/>
    </location>
</feature>